<dbReference type="Proteomes" id="UP000011087">
    <property type="component" value="Unassembled WGS sequence"/>
</dbReference>
<dbReference type="HOGENOM" id="CLU_1135323_0_0_1"/>
<evidence type="ECO:0000313" key="2">
    <source>
        <dbReference type="EMBL" id="EKX31847.1"/>
    </source>
</evidence>
<dbReference type="RefSeq" id="XP_005818827.1">
    <property type="nucleotide sequence ID" value="XM_005818770.1"/>
</dbReference>
<sequence>MKARPLLALRMQQNDMPPYNHFIPQRPIPIIFSSFFVGEVPTYPDIVDYKDKIEGKCMKHGYVKKGSVSIIKRSGEICNPSIGTVLRSRIVAINHTAAKAEYTYNGDVIIEFLIPRITAGIVSEIDIDTLKVGDMVNVEVYGGKKYKLNDTCINIIGKIIKDDKEINQDFVCEKDEYTEEEPKYEDEEIEQEEEDDDDDNKSATDDKDDDDSEINNDIDADDDIEQIDEFDDLPDEADDINFDDD</sequence>
<accession>L1I713</accession>
<evidence type="ECO:0000313" key="3">
    <source>
        <dbReference type="EnsemblProtists" id="EKX31847"/>
    </source>
</evidence>
<reference evidence="3" key="3">
    <citation type="submission" date="2015-06" db="UniProtKB">
        <authorList>
            <consortium name="EnsemblProtists"/>
        </authorList>
    </citation>
    <scope>IDENTIFICATION</scope>
</reference>
<name>L1I713_GUITC</name>
<evidence type="ECO:0000313" key="4">
    <source>
        <dbReference type="Proteomes" id="UP000011087"/>
    </source>
</evidence>
<protein>
    <recommendedName>
        <fullName evidence="5">S1 motif domain-containing protein</fullName>
    </recommendedName>
</protein>
<keyword evidence="4" id="KW-1185">Reference proteome</keyword>
<evidence type="ECO:0008006" key="5">
    <source>
        <dbReference type="Google" id="ProtNLM"/>
    </source>
</evidence>
<gene>
    <name evidence="2" type="ORF">GUITHDRAFT_121964</name>
</gene>
<feature type="region of interest" description="Disordered" evidence="1">
    <location>
        <begin position="174"/>
        <end position="245"/>
    </location>
</feature>
<dbReference type="PaxDb" id="55529-EKX31847"/>
<dbReference type="EnsemblProtists" id="EKX31847">
    <property type="protein sequence ID" value="EKX31847"/>
    <property type="gene ID" value="GUITHDRAFT_121964"/>
</dbReference>
<dbReference type="GeneID" id="17288573"/>
<proteinExistence type="predicted"/>
<dbReference type="AlphaFoldDB" id="L1I713"/>
<feature type="compositionally biased region" description="Acidic residues" evidence="1">
    <location>
        <begin position="206"/>
        <end position="245"/>
    </location>
</feature>
<organism evidence="2">
    <name type="scientific">Guillardia theta (strain CCMP2712)</name>
    <name type="common">Cryptophyte</name>
    <dbReference type="NCBI Taxonomy" id="905079"/>
    <lineage>
        <taxon>Eukaryota</taxon>
        <taxon>Cryptophyceae</taxon>
        <taxon>Pyrenomonadales</taxon>
        <taxon>Geminigeraceae</taxon>
        <taxon>Guillardia</taxon>
    </lineage>
</organism>
<reference evidence="2 4" key="1">
    <citation type="journal article" date="2012" name="Nature">
        <title>Algal genomes reveal evolutionary mosaicism and the fate of nucleomorphs.</title>
        <authorList>
            <consortium name="DOE Joint Genome Institute"/>
            <person name="Curtis B.A."/>
            <person name="Tanifuji G."/>
            <person name="Burki F."/>
            <person name="Gruber A."/>
            <person name="Irimia M."/>
            <person name="Maruyama S."/>
            <person name="Arias M.C."/>
            <person name="Ball S.G."/>
            <person name="Gile G.H."/>
            <person name="Hirakawa Y."/>
            <person name="Hopkins J.F."/>
            <person name="Kuo A."/>
            <person name="Rensing S.A."/>
            <person name="Schmutz J."/>
            <person name="Symeonidi A."/>
            <person name="Elias M."/>
            <person name="Eveleigh R.J."/>
            <person name="Herman E.K."/>
            <person name="Klute M.J."/>
            <person name="Nakayama T."/>
            <person name="Obornik M."/>
            <person name="Reyes-Prieto A."/>
            <person name="Armbrust E.V."/>
            <person name="Aves S.J."/>
            <person name="Beiko R.G."/>
            <person name="Coutinho P."/>
            <person name="Dacks J.B."/>
            <person name="Durnford D.G."/>
            <person name="Fast N.M."/>
            <person name="Green B.R."/>
            <person name="Grisdale C.J."/>
            <person name="Hempel F."/>
            <person name="Henrissat B."/>
            <person name="Hoppner M.P."/>
            <person name="Ishida K."/>
            <person name="Kim E."/>
            <person name="Koreny L."/>
            <person name="Kroth P.G."/>
            <person name="Liu Y."/>
            <person name="Malik S.B."/>
            <person name="Maier U.G."/>
            <person name="McRose D."/>
            <person name="Mock T."/>
            <person name="Neilson J.A."/>
            <person name="Onodera N.T."/>
            <person name="Poole A.M."/>
            <person name="Pritham E.J."/>
            <person name="Richards T.A."/>
            <person name="Rocap G."/>
            <person name="Roy S.W."/>
            <person name="Sarai C."/>
            <person name="Schaack S."/>
            <person name="Shirato S."/>
            <person name="Slamovits C.H."/>
            <person name="Spencer D.F."/>
            <person name="Suzuki S."/>
            <person name="Worden A.Z."/>
            <person name="Zauner S."/>
            <person name="Barry K."/>
            <person name="Bell C."/>
            <person name="Bharti A.K."/>
            <person name="Crow J.A."/>
            <person name="Grimwood J."/>
            <person name="Kramer R."/>
            <person name="Lindquist E."/>
            <person name="Lucas S."/>
            <person name="Salamov A."/>
            <person name="McFadden G.I."/>
            <person name="Lane C.E."/>
            <person name="Keeling P.J."/>
            <person name="Gray M.W."/>
            <person name="Grigoriev I.V."/>
            <person name="Archibald J.M."/>
        </authorList>
    </citation>
    <scope>NUCLEOTIDE SEQUENCE</scope>
    <source>
        <strain evidence="2 4">CCMP2712</strain>
    </source>
</reference>
<dbReference type="KEGG" id="gtt:GUITHDRAFT_121964"/>
<feature type="compositionally biased region" description="Acidic residues" evidence="1">
    <location>
        <begin position="176"/>
        <end position="199"/>
    </location>
</feature>
<reference evidence="4" key="2">
    <citation type="submission" date="2012-11" db="EMBL/GenBank/DDBJ databases">
        <authorList>
            <person name="Kuo A."/>
            <person name="Curtis B.A."/>
            <person name="Tanifuji G."/>
            <person name="Burki F."/>
            <person name="Gruber A."/>
            <person name="Irimia M."/>
            <person name="Maruyama S."/>
            <person name="Arias M.C."/>
            <person name="Ball S.G."/>
            <person name="Gile G.H."/>
            <person name="Hirakawa Y."/>
            <person name="Hopkins J.F."/>
            <person name="Rensing S.A."/>
            <person name="Schmutz J."/>
            <person name="Symeonidi A."/>
            <person name="Elias M."/>
            <person name="Eveleigh R.J."/>
            <person name="Herman E.K."/>
            <person name="Klute M.J."/>
            <person name="Nakayama T."/>
            <person name="Obornik M."/>
            <person name="Reyes-Prieto A."/>
            <person name="Armbrust E.V."/>
            <person name="Aves S.J."/>
            <person name="Beiko R.G."/>
            <person name="Coutinho P."/>
            <person name="Dacks J.B."/>
            <person name="Durnford D.G."/>
            <person name="Fast N.M."/>
            <person name="Green B.R."/>
            <person name="Grisdale C."/>
            <person name="Hempe F."/>
            <person name="Henrissat B."/>
            <person name="Hoppner M.P."/>
            <person name="Ishida K.-I."/>
            <person name="Kim E."/>
            <person name="Koreny L."/>
            <person name="Kroth P.G."/>
            <person name="Liu Y."/>
            <person name="Malik S.-B."/>
            <person name="Maier U.G."/>
            <person name="McRose D."/>
            <person name="Mock T."/>
            <person name="Neilson J.A."/>
            <person name="Onodera N.T."/>
            <person name="Poole A.M."/>
            <person name="Pritham E.J."/>
            <person name="Richards T.A."/>
            <person name="Rocap G."/>
            <person name="Roy S.W."/>
            <person name="Sarai C."/>
            <person name="Schaack S."/>
            <person name="Shirato S."/>
            <person name="Slamovits C.H."/>
            <person name="Spencer D.F."/>
            <person name="Suzuki S."/>
            <person name="Worden A.Z."/>
            <person name="Zauner S."/>
            <person name="Barry K."/>
            <person name="Bell C."/>
            <person name="Bharti A.K."/>
            <person name="Crow J.A."/>
            <person name="Grimwood J."/>
            <person name="Kramer R."/>
            <person name="Lindquist E."/>
            <person name="Lucas S."/>
            <person name="Salamov A."/>
            <person name="McFadden G.I."/>
            <person name="Lane C.E."/>
            <person name="Keeling P.J."/>
            <person name="Gray M.W."/>
            <person name="Grigoriev I.V."/>
            <person name="Archibald J.M."/>
        </authorList>
    </citation>
    <scope>NUCLEOTIDE SEQUENCE</scope>
    <source>
        <strain evidence="4">CCMP2712</strain>
    </source>
</reference>
<evidence type="ECO:0000256" key="1">
    <source>
        <dbReference type="SAM" id="MobiDB-lite"/>
    </source>
</evidence>
<dbReference type="EMBL" id="JH993231">
    <property type="protein sequence ID" value="EKX31847.1"/>
    <property type="molecule type" value="Genomic_DNA"/>
</dbReference>